<name>A0A059F372_9MICR</name>
<reference evidence="1 2" key="2">
    <citation type="submission" date="2014-03" db="EMBL/GenBank/DDBJ databases">
        <title>The Genome Sequence of Anncaliia algerae insect isolate PRA339.</title>
        <authorList>
            <consortium name="The Broad Institute Genome Sequencing Platform"/>
            <consortium name="The Broad Institute Genome Sequencing Center for Infectious Disease"/>
            <person name="Cuomo C."/>
            <person name="Becnel J."/>
            <person name="Sanscrainte N."/>
            <person name="Walker B."/>
            <person name="Young S.K."/>
            <person name="Zeng Q."/>
            <person name="Gargeya S."/>
            <person name="Fitzgerald M."/>
            <person name="Haas B."/>
            <person name="Abouelleil A."/>
            <person name="Alvarado L."/>
            <person name="Arachchi H.M."/>
            <person name="Berlin A.M."/>
            <person name="Chapman S.B."/>
            <person name="Dewar J."/>
            <person name="Goldberg J."/>
            <person name="Griggs A."/>
            <person name="Gujja S."/>
            <person name="Hansen M."/>
            <person name="Howarth C."/>
            <person name="Imamovic A."/>
            <person name="Larimer J."/>
            <person name="McCowan C."/>
            <person name="Murphy C."/>
            <person name="Neiman D."/>
            <person name="Pearson M."/>
            <person name="Priest M."/>
            <person name="Roberts A."/>
            <person name="Saif S."/>
            <person name="Shea T."/>
            <person name="Sisk P."/>
            <person name="Sykes S."/>
            <person name="Wortman J."/>
            <person name="Nusbaum C."/>
            <person name="Birren B."/>
        </authorList>
    </citation>
    <scope>NUCLEOTIDE SEQUENCE [LARGE SCALE GENOMIC DNA]</scope>
    <source>
        <strain evidence="1 2">PRA339</strain>
    </source>
</reference>
<accession>A0A059F372</accession>
<dbReference type="AlphaFoldDB" id="A0A059F372"/>
<keyword evidence="2" id="KW-1185">Reference proteome</keyword>
<feature type="non-terminal residue" evidence="1">
    <location>
        <position position="126"/>
    </location>
</feature>
<dbReference type="EMBL" id="KK365139">
    <property type="protein sequence ID" value="KCZ81635.1"/>
    <property type="molecule type" value="Genomic_DNA"/>
</dbReference>
<evidence type="ECO:0000313" key="2">
    <source>
        <dbReference type="Proteomes" id="UP000030655"/>
    </source>
</evidence>
<dbReference type="VEuPathDB" id="MicrosporidiaDB:H312_00959"/>
<gene>
    <name evidence="1" type="ORF">H312_00959</name>
</gene>
<organism evidence="1 2">
    <name type="scientific">Anncaliia algerae PRA339</name>
    <dbReference type="NCBI Taxonomy" id="1288291"/>
    <lineage>
        <taxon>Eukaryota</taxon>
        <taxon>Fungi</taxon>
        <taxon>Fungi incertae sedis</taxon>
        <taxon>Microsporidia</taxon>
        <taxon>Tubulinosematoidea</taxon>
        <taxon>Tubulinosematidae</taxon>
        <taxon>Anncaliia</taxon>
    </lineage>
</organism>
<dbReference type="OrthoDB" id="10429907at2759"/>
<protein>
    <submittedName>
        <fullName evidence="1">Uncharacterized protein</fullName>
    </submittedName>
</protein>
<reference evidence="2" key="1">
    <citation type="submission" date="2013-02" db="EMBL/GenBank/DDBJ databases">
        <authorList>
            <consortium name="The Broad Institute Genome Sequencing Platform"/>
            <person name="Cuomo C."/>
            <person name="Becnel J."/>
            <person name="Sanscrainte N."/>
            <person name="Walker B."/>
            <person name="Young S.K."/>
            <person name="Zeng Q."/>
            <person name="Gargeya S."/>
            <person name="Fitzgerald M."/>
            <person name="Haas B."/>
            <person name="Abouelleil A."/>
            <person name="Alvarado L."/>
            <person name="Arachchi H.M."/>
            <person name="Berlin A.M."/>
            <person name="Chapman S.B."/>
            <person name="Dewar J."/>
            <person name="Goldberg J."/>
            <person name="Griggs A."/>
            <person name="Gujja S."/>
            <person name="Hansen M."/>
            <person name="Howarth C."/>
            <person name="Imamovic A."/>
            <person name="Larimer J."/>
            <person name="McCowan C."/>
            <person name="Murphy C."/>
            <person name="Neiman D."/>
            <person name="Pearson M."/>
            <person name="Priest M."/>
            <person name="Roberts A."/>
            <person name="Saif S."/>
            <person name="Shea T."/>
            <person name="Sisk P."/>
            <person name="Sykes S."/>
            <person name="Wortman J."/>
            <person name="Nusbaum C."/>
            <person name="Birren B."/>
        </authorList>
    </citation>
    <scope>NUCLEOTIDE SEQUENCE [LARGE SCALE GENOMIC DNA]</scope>
    <source>
        <strain evidence="2">PRA339</strain>
    </source>
</reference>
<dbReference type="Proteomes" id="UP000030655">
    <property type="component" value="Unassembled WGS sequence"/>
</dbReference>
<evidence type="ECO:0000313" key="1">
    <source>
        <dbReference type="EMBL" id="KCZ81635.1"/>
    </source>
</evidence>
<proteinExistence type="predicted"/>
<sequence>MDMDRNRKDYFNKLSKVENFLQNNLLPYNIEFNTKEGMKKEYIKMTSEEHHSSDINYKCLKKDIMEVLELELKLPGTNIIIKKELQYISEKQTNGMNDWLDIFEEVNDLAGWTENEFICVLKDLIA</sequence>
<dbReference type="HOGENOM" id="CLU_1986781_0_0_1"/>